<dbReference type="Pfam" id="PF13855">
    <property type="entry name" value="LRR_8"/>
    <property type="match status" value="1"/>
</dbReference>
<dbReference type="SUPFAM" id="SSF52058">
    <property type="entry name" value="L domain-like"/>
    <property type="match status" value="3"/>
</dbReference>
<name>A0A067L2I2_JATCU</name>
<dbReference type="InterPro" id="IPR001611">
    <property type="entry name" value="Leu-rich_rpt"/>
</dbReference>
<evidence type="ECO:0000256" key="2">
    <source>
        <dbReference type="ARBA" id="ARBA00009592"/>
    </source>
</evidence>
<feature type="domain" description="Leucine-rich repeat-containing N-terminal plant-type" evidence="11">
    <location>
        <begin position="25"/>
        <end position="69"/>
    </location>
</feature>
<comment type="subcellular location">
    <subcellularLocation>
        <location evidence="1">Cell membrane</location>
        <topology evidence="1">Single-pass type I membrane protein</topology>
    </subcellularLocation>
</comment>
<dbReference type="Proteomes" id="UP000027138">
    <property type="component" value="Unassembled WGS sequence"/>
</dbReference>
<evidence type="ECO:0000313" key="13">
    <source>
        <dbReference type="Proteomes" id="UP000027138"/>
    </source>
</evidence>
<evidence type="ECO:0000313" key="12">
    <source>
        <dbReference type="EMBL" id="KDP42637.1"/>
    </source>
</evidence>
<reference evidence="12 13" key="1">
    <citation type="journal article" date="2014" name="PLoS ONE">
        <title>Global Analysis of Gene Expression Profiles in Physic Nut (Jatropha curcas L.) Seedlings Exposed to Salt Stress.</title>
        <authorList>
            <person name="Zhang L."/>
            <person name="Zhang C."/>
            <person name="Wu P."/>
            <person name="Chen Y."/>
            <person name="Li M."/>
            <person name="Jiang H."/>
            <person name="Wu G."/>
        </authorList>
    </citation>
    <scope>NUCLEOTIDE SEQUENCE [LARGE SCALE GENOMIC DNA]</scope>
    <source>
        <strain evidence="13">cv. GZQX0401</strain>
        <tissue evidence="12">Young leaves</tissue>
    </source>
</reference>
<keyword evidence="7" id="KW-1133">Transmembrane helix</keyword>
<keyword evidence="10" id="KW-0732">Signal</keyword>
<dbReference type="FunFam" id="3.80.10.10:FF:000213">
    <property type="entry name" value="Tyrosine-sulfated glycopeptide receptor 1"/>
    <property type="match status" value="1"/>
</dbReference>
<dbReference type="Gene3D" id="3.80.10.10">
    <property type="entry name" value="Ribonuclease Inhibitor"/>
    <property type="match status" value="5"/>
</dbReference>
<dbReference type="SMART" id="SM00369">
    <property type="entry name" value="LRR_TYP"/>
    <property type="match status" value="11"/>
</dbReference>
<evidence type="ECO:0000256" key="6">
    <source>
        <dbReference type="ARBA" id="ARBA00022737"/>
    </source>
</evidence>
<dbReference type="OrthoDB" id="851023at2759"/>
<comment type="similarity">
    <text evidence="2">Belongs to the RLP family.</text>
</comment>
<dbReference type="PANTHER" id="PTHR48062:SF21">
    <property type="entry name" value="RECEPTOR-LIKE PROTEIN 12"/>
    <property type="match status" value="1"/>
</dbReference>
<keyword evidence="4" id="KW-0433">Leucine-rich repeat</keyword>
<dbReference type="PANTHER" id="PTHR48062">
    <property type="entry name" value="RECEPTOR-LIKE PROTEIN 14"/>
    <property type="match status" value="1"/>
</dbReference>
<keyword evidence="3" id="KW-1003">Cell membrane</keyword>
<feature type="signal peptide" evidence="10">
    <location>
        <begin position="1"/>
        <end position="18"/>
    </location>
</feature>
<gene>
    <name evidence="12" type="ORF">JCGZ_01675</name>
</gene>
<evidence type="ECO:0000256" key="3">
    <source>
        <dbReference type="ARBA" id="ARBA00022475"/>
    </source>
</evidence>
<keyword evidence="6" id="KW-0677">Repeat</keyword>
<dbReference type="PRINTS" id="PR00019">
    <property type="entry name" value="LEURICHRPT"/>
</dbReference>
<protein>
    <recommendedName>
        <fullName evidence="11">Leucine-rich repeat-containing N-terminal plant-type domain-containing protein</fullName>
    </recommendedName>
</protein>
<evidence type="ECO:0000256" key="10">
    <source>
        <dbReference type="SAM" id="SignalP"/>
    </source>
</evidence>
<dbReference type="EMBL" id="KK914293">
    <property type="protein sequence ID" value="KDP42637.1"/>
    <property type="molecule type" value="Genomic_DNA"/>
</dbReference>
<sequence length="930" mass="105569">MELKWLLICLILWVQIQGNNGCFEEERLALLQFKASLESHEYGSKFPILPSWIDEPENNCCEWERVSCNSTAAHVIHLSLDNLWNYDETEFDSDENIYDLNVSIFQHFKELRSLNLSYNNFGAFVEKEGLEILSNLKKLKVLDLSNNRFNISILPWVTHMTSIEILNLSVNDMEGSFPFKELTKLQNLEVFDLSGNYFNGTLPMQELTKLQNLEVLDLSHNDFHGTLRVQELASLQNLKKLDLRGNSFNLINYLNGTLTMQDFIAFKSLEMLDLGWNLINGTLPPYMWAPPSLKALSLRGNRLNGSLSSLCGLKGLEELNLASNMFGGNFPLCLHNLTSVRYLVLSNNNFTGHVPSSWISCLKSLKQIDLGRNLFDGSFSFNLFANHSHLEVVDFSDIKIEVETEYPGWVPSFQLKVLILQNCYLSRIPEFLYHQFRLEMVDLSDNKINERFPVWLLDNNTELASLSLKNNSFIGPFHLPSFSSFNILNLDVSVNLFQGQLQEVGESLFPNIEILNLSKNHFQGDFLFSPGDNCKLRSLDLSFNSFSGEAPEKMISSCTSLEIIKLSHNNFHGEIFTARFNLTSLQSLHLNDNSFMGTLSSISVTQFSMLSVLDLSNNRFHAIYVDLSYNNFSGSLPSCFKIPSEFEKTRYINLQGNRLTGSIPDDFLHQSGRLVLNLKDNSLSGSIPNKFGTFPKLRALLLGGNYLNGCIPNWLCELNELNLLDLSRNSFSGSIPNCLYNLSFGRTKVDGDLFETQLTFTHSLRNFHFSGVLGYGWSYEEVENYMIVDPKIEFVTKYMPYNYMGHILNLMSGLDLSQNKLTGEIPVELGKLFQIHSLNLSYNELIGSIPETFSNLTALESLDLSYNHLSREIPYGLAALDSLGVFSVAHNNLSGRIPDERHFNTFDNRSFEGNPFLCGSQVEKNAITSH</sequence>
<evidence type="ECO:0000256" key="4">
    <source>
        <dbReference type="ARBA" id="ARBA00022614"/>
    </source>
</evidence>
<evidence type="ECO:0000256" key="7">
    <source>
        <dbReference type="ARBA" id="ARBA00022989"/>
    </source>
</evidence>
<dbReference type="SMART" id="SM00365">
    <property type="entry name" value="LRR_SD22"/>
    <property type="match status" value="6"/>
</dbReference>
<keyword evidence="9" id="KW-0325">Glycoprotein</keyword>
<evidence type="ECO:0000256" key="5">
    <source>
        <dbReference type="ARBA" id="ARBA00022692"/>
    </source>
</evidence>
<evidence type="ECO:0000256" key="8">
    <source>
        <dbReference type="ARBA" id="ARBA00023136"/>
    </source>
</evidence>
<dbReference type="AlphaFoldDB" id="A0A067L2I2"/>
<dbReference type="Pfam" id="PF00560">
    <property type="entry name" value="LRR_1"/>
    <property type="match status" value="6"/>
</dbReference>
<dbReference type="Pfam" id="PF08263">
    <property type="entry name" value="LRRNT_2"/>
    <property type="match status" value="1"/>
</dbReference>
<keyword evidence="13" id="KW-1185">Reference proteome</keyword>
<dbReference type="Pfam" id="PF13516">
    <property type="entry name" value="LRR_6"/>
    <property type="match status" value="2"/>
</dbReference>
<feature type="chain" id="PRO_5001640097" description="Leucine-rich repeat-containing N-terminal plant-type domain-containing protein" evidence="10">
    <location>
        <begin position="19"/>
        <end position="930"/>
    </location>
</feature>
<evidence type="ECO:0000259" key="11">
    <source>
        <dbReference type="Pfam" id="PF08263"/>
    </source>
</evidence>
<keyword evidence="5" id="KW-0812">Transmembrane</keyword>
<keyword evidence="8" id="KW-0472">Membrane</keyword>
<evidence type="ECO:0000256" key="9">
    <source>
        <dbReference type="ARBA" id="ARBA00023180"/>
    </source>
</evidence>
<proteinExistence type="inferred from homology"/>
<organism evidence="12 13">
    <name type="scientific">Jatropha curcas</name>
    <name type="common">Barbados nut</name>
    <dbReference type="NCBI Taxonomy" id="180498"/>
    <lineage>
        <taxon>Eukaryota</taxon>
        <taxon>Viridiplantae</taxon>
        <taxon>Streptophyta</taxon>
        <taxon>Embryophyta</taxon>
        <taxon>Tracheophyta</taxon>
        <taxon>Spermatophyta</taxon>
        <taxon>Magnoliopsida</taxon>
        <taxon>eudicotyledons</taxon>
        <taxon>Gunneridae</taxon>
        <taxon>Pentapetalae</taxon>
        <taxon>rosids</taxon>
        <taxon>fabids</taxon>
        <taxon>Malpighiales</taxon>
        <taxon>Euphorbiaceae</taxon>
        <taxon>Crotonoideae</taxon>
        <taxon>Jatropheae</taxon>
        <taxon>Jatropha</taxon>
    </lineage>
</organism>
<dbReference type="InterPro" id="IPR032675">
    <property type="entry name" value="LRR_dom_sf"/>
</dbReference>
<dbReference type="InterPro" id="IPR003591">
    <property type="entry name" value="Leu-rich_rpt_typical-subtyp"/>
</dbReference>
<accession>A0A067L2I2</accession>
<dbReference type="GO" id="GO:0005886">
    <property type="term" value="C:plasma membrane"/>
    <property type="evidence" value="ECO:0007669"/>
    <property type="project" value="UniProtKB-SubCell"/>
</dbReference>
<dbReference type="InterPro" id="IPR051502">
    <property type="entry name" value="RLP_Defense_Trigger"/>
</dbReference>
<dbReference type="InterPro" id="IPR013210">
    <property type="entry name" value="LRR_N_plant-typ"/>
</dbReference>
<evidence type="ECO:0000256" key="1">
    <source>
        <dbReference type="ARBA" id="ARBA00004251"/>
    </source>
</evidence>